<dbReference type="InterPro" id="IPR050879">
    <property type="entry name" value="Acyltransferase_3"/>
</dbReference>
<feature type="transmembrane region" description="Helical" evidence="1">
    <location>
        <begin position="253"/>
        <end position="269"/>
    </location>
</feature>
<evidence type="ECO:0000313" key="4">
    <source>
        <dbReference type="EMBL" id="PZR32162.1"/>
    </source>
</evidence>
<dbReference type="InterPro" id="IPR002656">
    <property type="entry name" value="Acyl_transf_3_dom"/>
</dbReference>
<dbReference type="AlphaFoldDB" id="A0A2W5UYV9"/>
<name>A0A2W5UYV9_9CAUL</name>
<dbReference type="Pfam" id="PF19040">
    <property type="entry name" value="SGNH"/>
    <property type="match status" value="1"/>
</dbReference>
<keyword evidence="1" id="KW-0812">Transmembrane</keyword>
<feature type="transmembrane region" description="Helical" evidence="1">
    <location>
        <begin position="353"/>
        <end position="376"/>
    </location>
</feature>
<evidence type="ECO:0008006" key="6">
    <source>
        <dbReference type="Google" id="ProtNLM"/>
    </source>
</evidence>
<feature type="transmembrane region" description="Helical" evidence="1">
    <location>
        <begin position="72"/>
        <end position="91"/>
    </location>
</feature>
<dbReference type="PANTHER" id="PTHR23028:SF53">
    <property type="entry name" value="ACYL_TRANSF_3 DOMAIN-CONTAINING PROTEIN"/>
    <property type="match status" value="1"/>
</dbReference>
<dbReference type="InterPro" id="IPR043968">
    <property type="entry name" value="SGNH"/>
</dbReference>
<feature type="transmembrane region" description="Helical" evidence="1">
    <location>
        <begin position="7"/>
        <end position="25"/>
    </location>
</feature>
<dbReference type="EMBL" id="QFQZ01000067">
    <property type="protein sequence ID" value="PZR32162.1"/>
    <property type="molecule type" value="Genomic_DNA"/>
</dbReference>
<feature type="domain" description="SGNH" evidence="3">
    <location>
        <begin position="403"/>
        <end position="649"/>
    </location>
</feature>
<feature type="transmembrane region" description="Helical" evidence="1">
    <location>
        <begin position="311"/>
        <end position="332"/>
    </location>
</feature>
<dbReference type="Proteomes" id="UP000249393">
    <property type="component" value="Unassembled WGS sequence"/>
</dbReference>
<dbReference type="GO" id="GO:0016747">
    <property type="term" value="F:acyltransferase activity, transferring groups other than amino-acyl groups"/>
    <property type="evidence" value="ECO:0007669"/>
    <property type="project" value="InterPro"/>
</dbReference>
<accession>A0A2W5UYV9</accession>
<feature type="transmembrane region" description="Helical" evidence="1">
    <location>
        <begin position="31"/>
        <end position="51"/>
    </location>
</feature>
<feature type="transmembrane region" description="Helical" evidence="1">
    <location>
        <begin position="189"/>
        <end position="209"/>
    </location>
</feature>
<gene>
    <name evidence="4" type="ORF">DI526_17430</name>
</gene>
<evidence type="ECO:0000256" key="1">
    <source>
        <dbReference type="SAM" id="Phobius"/>
    </source>
</evidence>
<keyword evidence="1" id="KW-0472">Membrane</keyword>
<feature type="transmembrane region" description="Helical" evidence="1">
    <location>
        <begin position="141"/>
        <end position="158"/>
    </location>
</feature>
<protein>
    <recommendedName>
        <fullName evidence="6">Acyltransferase</fullName>
    </recommendedName>
</protein>
<dbReference type="GO" id="GO:0016020">
    <property type="term" value="C:membrane"/>
    <property type="evidence" value="ECO:0007669"/>
    <property type="project" value="TreeGrafter"/>
</dbReference>
<evidence type="ECO:0000259" key="2">
    <source>
        <dbReference type="Pfam" id="PF01757"/>
    </source>
</evidence>
<sequence length="673" mass="74142">MEHRHDINGLRAISVIAVLFFHFNLLGLQGGFAGVDVFYVISGFLMTGIIIRGVDKKTFSFKDFFAARARRIVPALSAMGLVTLLVGFFLVDAQSYRELALDVLSANFFVSNVKFFREHGYFDSNSNFKWMLHTWSTSVEWQFYILYPICLILIRRLFQSPKAVAITLWVGLAISLAAGVRFTSTHQAAAFYLLPFRAWEMIIGGLVALRAPGGDAEAAEPKRINSLFLHYLGLAMICLSIIGFGPATPWPSYWAIAPVLGATLVLLAGQKDAFWARLPIVSTLGAWSYSIYIWHWPVLVLSHYLDLPETLGVQVLLLAIIFLLAYGSYTFIETPFQGRRDGATMRFGVHPRMLALGALWSSAVLFALFVTLAGGLPQRGSASPELVKDYAIAAADRTFPDTCSWNRTARKLTPCVIGSPNQGTAFIGDSHAEMLYARFAANPKGQSYTFLTLGGCPPLLGVRKAHEAGSECDQFAKQAFQIATTQPYKRVVLTAFWPVYLDAPPPGKPGNPNQLCFVGRLGCKVEDDPAAYRRALDRSFEQLAQSLSVVKARGGEVVVMLPTPYATFDIPREIRKDLFWGKGADHLSNLPRAEVEAATAESRARLLKLAARLGARVIDPLPVLCTATVCPLTAPDGRSYYIDSNHIRASMIRTDRFNYLDAIAAPPSSPKSH</sequence>
<keyword evidence="1" id="KW-1133">Transmembrane helix</keyword>
<organism evidence="4 5">
    <name type="scientific">Caulobacter segnis</name>
    <dbReference type="NCBI Taxonomy" id="88688"/>
    <lineage>
        <taxon>Bacteria</taxon>
        <taxon>Pseudomonadati</taxon>
        <taxon>Pseudomonadota</taxon>
        <taxon>Alphaproteobacteria</taxon>
        <taxon>Caulobacterales</taxon>
        <taxon>Caulobacteraceae</taxon>
        <taxon>Caulobacter</taxon>
    </lineage>
</organism>
<feature type="transmembrane region" description="Helical" evidence="1">
    <location>
        <begin position="229"/>
        <end position="247"/>
    </location>
</feature>
<feature type="transmembrane region" description="Helical" evidence="1">
    <location>
        <begin position="165"/>
        <end position="183"/>
    </location>
</feature>
<dbReference type="Pfam" id="PF01757">
    <property type="entry name" value="Acyl_transf_3"/>
    <property type="match status" value="1"/>
</dbReference>
<proteinExistence type="predicted"/>
<comment type="caution">
    <text evidence="4">The sequence shown here is derived from an EMBL/GenBank/DDBJ whole genome shotgun (WGS) entry which is preliminary data.</text>
</comment>
<reference evidence="4 5" key="1">
    <citation type="submission" date="2017-08" db="EMBL/GenBank/DDBJ databases">
        <title>Infants hospitalized years apart are colonized by the same room-sourced microbial strains.</title>
        <authorList>
            <person name="Brooks B."/>
            <person name="Olm M.R."/>
            <person name="Firek B.A."/>
            <person name="Baker R."/>
            <person name="Thomas B.C."/>
            <person name="Morowitz M.J."/>
            <person name="Banfield J.F."/>
        </authorList>
    </citation>
    <scope>NUCLEOTIDE SEQUENCE [LARGE SCALE GENOMIC DNA]</scope>
    <source>
        <strain evidence="4">S2_003_000_R2_4</strain>
    </source>
</reference>
<dbReference type="RefSeq" id="WP_304280739.1">
    <property type="nucleotide sequence ID" value="NZ_QFQZ01000067.1"/>
</dbReference>
<feature type="domain" description="Acyltransferase 3" evidence="2">
    <location>
        <begin position="5"/>
        <end position="326"/>
    </location>
</feature>
<dbReference type="GO" id="GO:0009103">
    <property type="term" value="P:lipopolysaccharide biosynthetic process"/>
    <property type="evidence" value="ECO:0007669"/>
    <property type="project" value="TreeGrafter"/>
</dbReference>
<dbReference type="PANTHER" id="PTHR23028">
    <property type="entry name" value="ACETYLTRANSFERASE"/>
    <property type="match status" value="1"/>
</dbReference>
<feature type="transmembrane region" description="Helical" evidence="1">
    <location>
        <begin position="281"/>
        <end position="305"/>
    </location>
</feature>
<evidence type="ECO:0000313" key="5">
    <source>
        <dbReference type="Proteomes" id="UP000249393"/>
    </source>
</evidence>
<evidence type="ECO:0000259" key="3">
    <source>
        <dbReference type="Pfam" id="PF19040"/>
    </source>
</evidence>